<dbReference type="InterPro" id="IPR011010">
    <property type="entry name" value="DNA_brk_join_enz"/>
</dbReference>
<feature type="domain" description="Tyr recombinase" evidence="4">
    <location>
        <begin position="222"/>
        <end position="396"/>
    </location>
</feature>
<dbReference type="InterPro" id="IPR013762">
    <property type="entry name" value="Integrase-like_cat_sf"/>
</dbReference>
<dbReference type="InterPro" id="IPR002104">
    <property type="entry name" value="Integrase_catalytic"/>
</dbReference>
<gene>
    <name evidence="6" type="ORF">KUV23_06025</name>
</gene>
<dbReference type="Gene3D" id="1.10.150.130">
    <property type="match status" value="1"/>
</dbReference>
<name>A0ABS7N2G9_9BACT</name>
<dbReference type="Pfam" id="PF13102">
    <property type="entry name" value="Phage_int_SAM_5"/>
    <property type="match status" value="1"/>
</dbReference>
<evidence type="ECO:0000313" key="6">
    <source>
        <dbReference type="EMBL" id="MBY5950521.1"/>
    </source>
</evidence>
<dbReference type="SUPFAM" id="SSF56349">
    <property type="entry name" value="DNA breaking-rejoining enzymes"/>
    <property type="match status" value="1"/>
</dbReference>
<evidence type="ECO:0000259" key="4">
    <source>
        <dbReference type="Pfam" id="PF00589"/>
    </source>
</evidence>
<protein>
    <submittedName>
        <fullName evidence="6">Site-specific integrase</fullName>
    </submittedName>
</protein>
<organism evidence="6 7">
    <name type="scientific">Algoriphagus marincola</name>
    <dbReference type="NCBI Taxonomy" id="264027"/>
    <lineage>
        <taxon>Bacteria</taxon>
        <taxon>Pseudomonadati</taxon>
        <taxon>Bacteroidota</taxon>
        <taxon>Cytophagia</taxon>
        <taxon>Cytophagales</taxon>
        <taxon>Cyclobacteriaceae</taxon>
        <taxon>Algoriphagus</taxon>
    </lineage>
</organism>
<keyword evidence="2" id="KW-0238">DNA-binding</keyword>
<dbReference type="Pfam" id="PF00589">
    <property type="entry name" value="Phage_integrase"/>
    <property type="match status" value="1"/>
</dbReference>
<keyword evidence="7" id="KW-1185">Reference proteome</keyword>
<evidence type="ECO:0000259" key="5">
    <source>
        <dbReference type="Pfam" id="PF13102"/>
    </source>
</evidence>
<dbReference type="RefSeq" id="WP_222583428.1">
    <property type="nucleotide sequence ID" value="NZ_JAHVHP010000001.1"/>
</dbReference>
<dbReference type="InterPro" id="IPR050090">
    <property type="entry name" value="Tyrosine_recombinase_XerCD"/>
</dbReference>
<dbReference type="InterPro" id="IPR010998">
    <property type="entry name" value="Integrase_recombinase_N"/>
</dbReference>
<dbReference type="PANTHER" id="PTHR30349">
    <property type="entry name" value="PHAGE INTEGRASE-RELATED"/>
    <property type="match status" value="1"/>
</dbReference>
<dbReference type="EMBL" id="JAHVHP010000001">
    <property type="protein sequence ID" value="MBY5950521.1"/>
    <property type="molecule type" value="Genomic_DNA"/>
</dbReference>
<dbReference type="InterPro" id="IPR025269">
    <property type="entry name" value="SAM-like_dom"/>
</dbReference>
<keyword evidence="3" id="KW-0233">DNA recombination</keyword>
<comment type="caution">
    <text evidence="6">The sequence shown here is derived from an EMBL/GenBank/DDBJ whole genome shotgun (WGS) entry which is preliminary data.</text>
</comment>
<sequence length="419" mass="48679">MSRISTTLIARKTSKNRDELAVYFNVRVTGFNAHRIASGISVPAKNFTRGSIVGSGKQMVLVRKRLESMIQKIEEAHYHFIENKKVPDPRLLLQYISNQTEEAITILKLADLVIELKEKELKAGNCTYHLPEKFRTLKEQLELFITQELVKNDLFLAEVNFNFVTKFRFYLQTSLYNSNVTVNKKMANLGQLFKYAIKNDWMTKNPVTDLKKLEEEKTNNEFFTEEELKQIMAFELPNETHEVIRDSFVFMAFTGMAISDMKKFCYRDIIFKDGQEVLTYSRKKTGNTVHLPINNILANLINKHYSKPFYDKVIKRERSKNDNDPVFSAPVEQVYNRKLKTLFEYNELYKDFSITAHCARKTFGNMVHGKFGVNVASQLLGHSSIAVTEKNYIDNHNLELGMKRGHSLNEYIDQIFINS</sequence>
<comment type="similarity">
    <text evidence="1">Belongs to the 'phage' integrase family.</text>
</comment>
<proteinExistence type="inferred from homology"/>
<accession>A0ABS7N2G9</accession>
<evidence type="ECO:0000256" key="2">
    <source>
        <dbReference type="ARBA" id="ARBA00023125"/>
    </source>
</evidence>
<dbReference type="Gene3D" id="1.10.443.10">
    <property type="entry name" value="Intergrase catalytic core"/>
    <property type="match status" value="1"/>
</dbReference>
<dbReference type="PANTHER" id="PTHR30349:SF64">
    <property type="entry name" value="PROPHAGE INTEGRASE INTD-RELATED"/>
    <property type="match status" value="1"/>
</dbReference>
<evidence type="ECO:0000256" key="3">
    <source>
        <dbReference type="ARBA" id="ARBA00023172"/>
    </source>
</evidence>
<evidence type="ECO:0000313" key="7">
    <source>
        <dbReference type="Proteomes" id="UP000766609"/>
    </source>
</evidence>
<feature type="domain" description="Phage integrase SAM-like" evidence="5">
    <location>
        <begin position="132"/>
        <end position="208"/>
    </location>
</feature>
<reference evidence="6 7" key="1">
    <citation type="submission" date="2021-06" db="EMBL/GenBank/DDBJ databases">
        <title>44 bacteria genomes isolated from Dapeng, Shenzhen.</title>
        <authorList>
            <person name="Zheng W."/>
            <person name="Yu S."/>
            <person name="Huang Y."/>
        </authorList>
    </citation>
    <scope>NUCLEOTIDE SEQUENCE [LARGE SCALE GENOMIC DNA]</scope>
    <source>
        <strain evidence="6 7">DP5N14-6</strain>
    </source>
</reference>
<evidence type="ECO:0000256" key="1">
    <source>
        <dbReference type="ARBA" id="ARBA00008857"/>
    </source>
</evidence>
<dbReference type="Proteomes" id="UP000766609">
    <property type="component" value="Unassembled WGS sequence"/>
</dbReference>